<evidence type="ECO:0000256" key="5">
    <source>
        <dbReference type="SAM" id="Phobius"/>
    </source>
</evidence>
<evidence type="ECO:0000313" key="7">
    <source>
        <dbReference type="Proteomes" id="UP001610446"/>
    </source>
</evidence>
<proteinExistence type="predicted"/>
<dbReference type="EMBL" id="JBFXLU010000164">
    <property type="protein sequence ID" value="KAL2837226.1"/>
    <property type="molecule type" value="Genomic_DNA"/>
</dbReference>
<comment type="subcellular location">
    <subcellularLocation>
        <location evidence="1">Membrane</location>
        <topology evidence="1">Multi-pass membrane protein</topology>
    </subcellularLocation>
</comment>
<keyword evidence="7" id="KW-1185">Reference proteome</keyword>
<dbReference type="Pfam" id="PF00083">
    <property type="entry name" value="Sugar_tr"/>
    <property type="match status" value="1"/>
</dbReference>
<dbReference type="Gene3D" id="1.20.1250.20">
    <property type="entry name" value="MFS general substrate transporter like domains"/>
    <property type="match status" value="1"/>
</dbReference>
<comment type="caution">
    <text evidence="6">The sequence shown here is derived from an EMBL/GenBank/DDBJ whole genome shotgun (WGS) entry which is preliminary data.</text>
</comment>
<evidence type="ECO:0000256" key="1">
    <source>
        <dbReference type="ARBA" id="ARBA00004141"/>
    </source>
</evidence>
<dbReference type="PANTHER" id="PTHR48022:SF91">
    <property type="entry name" value="MAJOR FACILITATOR SUPERFAMILY (MFS) PROFILE DOMAIN-CONTAINING PROTEIN-RELATED"/>
    <property type="match status" value="1"/>
</dbReference>
<evidence type="ECO:0008006" key="8">
    <source>
        <dbReference type="Google" id="ProtNLM"/>
    </source>
</evidence>
<dbReference type="InterPro" id="IPR005828">
    <property type="entry name" value="MFS_sugar_transport-like"/>
</dbReference>
<keyword evidence="3 5" id="KW-1133">Transmembrane helix</keyword>
<dbReference type="InterPro" id="IPR036259">
    <property type="entry name" value="MFS_trans_sf"/>
</dbReference>
<name>A0ABR4JAY8_9EURO</name>
<protein>
    <recommendedName>
        <fullName evidence="8">Major facilitator superfamily (MFS) profile domain-containing protein</fullName>
    </recommendedName>
</protein>
<evidence type="ECO:0000256" key="4">
    <source>
        <dbReference type="ARBA" id="ARBA00023136"/>
    </source>
</evidence>
<feature type="transmembrane region" description="Helical" evidence="5">
    <location>
        <begin position="32"/>
        <end position="50"/>
    </location>
</feature>
<evidence type="ECO:0000313" key="6">
    <source>
        <dbReference type="EMBL" id="KAL2837226.1"/>
    </source>
</evidence>
<keyword evidence="2 5" id="KW-0812">Transmembrane</keyword>
<dbReference type="SUPFAM" id="SSF103473">
    <property type="entry name" value="MFS general substrate transporter"/>
    <property type="match status" value="1"/>
</dbReference>
<reference evidence="6 7" key="1">
    <citation type="submission" date="2024-07" db="EMBL/GenBank/DDBJ databases">
        <title>Section-level genome sequencing and comparative genomics of Aspergillus sections Usti and Cavernicolus.</title>
        <authorList>
            <consortium name="Lawrence Berkeley National Laboratory"/>
            <person name="Nybo J.L."/>
            <person name="Vesth T.C."/>
            <person name="Theobald S."/>
            <person name="Frisvad J.C."/>
            <person name="Larsen T.O."/>
            <person name="Kjaerboelling I."/>
            <person name="Rothschild-Mancinelli K."/>
            <person name="Lyhne E.K."/>
            <person name="Kogle M.E."/>
            <person name="Barry K."/>
            <person name="Clum A."/>
            <person name="Na H."/>
            <person name="Ledsgaard L."/>
            <person name="Lin J."/>
            <person name="Lipzen A."/>
            <person name="Kuo A."/>
            <person name="Riley R."/>
            <person name="Mondo S."/>
            <person name="Labutti K."/>
            <person name="Haridas S."/>
            <person name="Pangalinan J."/>
            <person name="Salamov A.A."/>
            <person name="Simmons B.A."/>
            <person name="Magnuson J.K."/>
            <person name="Chen J."/>
            <person name="Drula E."/>
            <person name="Henrissat B."/>
            <person name="Wiebenga A."/>
            <person name="Lubbers R.J."/>
            <person name="Gomes A.C."/>
            <person name="Makela M.R."/>
            <person name="Stajich J."/>
            <person name="Grigoriev I.V."/>
            <person name="Mortensen U.H."/>
            <person name="De Vries R.P."/>
            <person name="Baker S.E."/>
            <person name="Andersen M.R."/>
        </authorList>
    </citation>
    <scope>NUCLEOTIDE SEQUENCE [LARGE SCALE GENOMIC DNA]</scope>
    <source>
        <strain evidence="6 7">CBS 123904</strain>
    </source>
</reference>
<gene>
    <name evidence="6" type="ORF">BJY01DRAFT_46721</name>
</gene>
<organism evidence="6 7">
    <name type="scientific">Aspergillus pseudoustus</name>
    <dbReference type="NCBI Taxonomy" id="1810923"/>
    <lineage>
        <taxon>Eukaryota</taxon>
        <taxon>Fungi</taxon>
        <taxon>Dikarya</taxon>
        <taxon>Ascomycota</taxon>
        <taxon>Pezizomycotina</taxon>
        <taxon>Eurotiomycetes</taxon>
        <taxon>Eurotiomycetidae</taxon>
        <taxon>Eurotiales</taxon>
        <taxon>Aspergillaceae</taxon>
        <taxon>Aspergillus</taxon>
        <taxon>Aspergillus subgen. Nidulantes</taxon>
    </lineage>
</organism>
<dbReference type="InterPro" id="IPR050360">
    <property type="entry name" value="MFS_Sugar_Transporters"/>
</dbReference>
<evidence type="ECO:0000256" key="2">
    <source>
        <dbReference type="ARBA" id="ARBA00022692"/>
    </source>
</evidence>
<dbReference type="PANTHER" id="PTHR48022">
    <property type="entry name" value="PLASTIDIC GLUCOSE TRANSPORTER 4"/>
    <property type="match status" value="1"/>
</dbReference>
<evidence type="ECO:0000256" key="3">
    <source>
        <dbReference type="ARBA" id="ARBA00022989"/>
    </source>
</evidence>
<feature type="transmembrane region" description="Helical" evidence="5">
    <location>
        <begin position="9"/>
        <end position="26"/>
    </location>
</feature>
<dbReference type="Proteomes" id="UP001610446">
    <property type="component" value="Unassembled WGS sequence"/>
</dbReference>
<accession>A0ABR4JAY8</accession>
<keyword evidence="4 5" id="KW-0472">Membrane</keyword>
<sequence>MALATASNWLWNFLIGFFTPFITGAIDFAYGYVFAGCLFAAAGVVYFFVIEGKGRTLEELDWMYVNNVKPWESSSFEMPSIHSFDDAFRNTRKEDGAEHKENA</sequence>